<dbReference type="Pfam" id="PF12221">
    <property type="entry name" value="HflK_N"/>
    <property type="match status" value="1"/>
</dbReference>
<comment type="function">
    <text evidence="6">HflC and HflK could encode or regulate a protease.</text>
</comment>
<dbReference type="PANTHER" id="PTHR43327:SF2">
    <property type="entry name" value="MODULATOR OF FTSH PROTEASE HFLK"/>
    <property type="match status" value="1"/>
</dbReference>
<feature type="compositionally biased region" description="Basic and acidic residues" evidence="7">
    <location>
        <begin position="437"/>
        <end position="455"/>
    </location>
</feature>
<protein>
    <recommendedName>
        <fullName evidence="6">Protein HflK</fullName>
    </recommendedName>
</protein>
<dbReference type="SMART" id="SM00244">
    <property type="entry name" value="PHB"/>
    <property type="match status" value="1"/>
</dbReference>
<evidence type="ECO:0000313" key="10">
    <source>
        <dbReference type="Proteomes" id="UP000462435"/>
    </source>
</evidence>
<proteinExistence type="inferred from homology"/>
<feature type="compositionally biased region" description="Polar residues" evidence="7">
    <location>
        <begin position="408"/>
        <end position="434"/>
    </location>
</feature>
<comment type="subcellular location">
    <subcellularLocation>
        <location evidence="1">Membrane</location>
        <topology evidence="1">Single-pass membrane protein</topology>
    </subcellularLocation>
</comment>
<dbReference type="PANTHER" id="PTHR43327">
    <property type="entry name" value="STOMATIN-LIKE PROTEIN 2, MITOCHONDRIAL"/>
    <property type="match status" value="1"/>
</dbReference>
<dbReference type="InterPro" id="IPR001107">
    <property type="entry name" value="Band_7"/>
</dbReference>
<dbReference type="InterPro" id="IPR020980">
    <property type="entry name" value="Membrane_HflK_N"/>
</dbReference>
<evidence type="ECO:0000256" key="6">
    <source>
        <dbReference type="RuleBase" id="RU364113"/>
    </source>
</evidence>
<feature type="region of interest" description="Disordered" evidence="7">
    <location>
        <begin position="398"/>
        <end position="455"/>
    </location>
</feature>
<evidence type="ECO:0000256" key="2">
    <source>
        <dbReference type="ARBA" id="ARBA00006971"/>
    </source>
</evidence>
<dbReference type="InterPro" id="IPR036013">
    <property type="entry name" value="Band_7/SPFH_dom_sf"/>
</dbReference>
<feature type="domain" description="Band 7" evidence="8">
    <location>
        <begin position="115"/>
        <end position="288"/>
    </location>
</feature>
<organism evidence="9 10">
    <name type="scientific">Herbaspirillum frisingense</name>
    <dbReference type="NCBI Taxonomy" id="92645"/>
    <lineage>
        <taxon>Bacteria</taxon>
        <taxon>Pseudomonadati</taxon>
        <taxon>Pseudomonadota</taxon>
        <taxon>Betaproteobacteria</taxon>
        <taxon>Burkholderiales</taxon>
        <taxon>Oxalobacteraceae</taxon>
        <taxon>Herbaspirillum</taxon>
    </lineage>
</organism>
<gene>
    <name evidence="9" type="primary">hflK</name>
    <name evidence="9" type="ORF">GAK35_01680</name>
</gene>
<accession>A0A7V8JUW4</accession>
<evidence type="ECO:0000256" key="3">
    <source>
        <dbReference type="ARBA" id="ARBA00022692"/>
    </source>
</evidence>
<dbReference type="AlphaFoldDB" id="A0A7V8JUW4"/>
<comment type="similarity">
    <text evidence="2 6">Belongs to the band 7/mec-2 family. HflK subfamily.</text>
</comment>
<evidence type="ECO:0000313" key="9">
    <source>
        <dbReference type="EMBL" id="KAF1044578.1"/>
    </source>
</evidence>
<keyword evidence="9" id="KW-0645">Protease</keyword>
<feature type="region of interest" description="Disordered" evidence="7">
    <location>
        <begin position="17"/>
        <end position="61"/>
    </location>
</feature>
<dbReference type="GO" id="GO:0006508">
    <property type="term" value="P:proteolysis"/>
    <property type="evidence" value="ECO:0007669"/>
    <property type="project" value="UniProtKB-KW"/>
</dbReference>
<comment type="subunit">
    <text evidence="6">HflC and HflK may interact to form a multimeric complex.</text>
</comment>
<dbReference type="GO" id="GO:0016020">
    <property type="term" value="C:membrane"/>
    <property type="evidence" value="ECO:0007669"/>
    <property type="project" value="UniProtKB-SubCell"/>
</dbReference>
<dbReference type="CDD" id="cd03404">
    <property type="entry name" value="SPFH_HflK"/>
    <property type="match status" value="1"/>
</dbReference>
<evidence type="ECO:0000256" key="7">
    <source>
        <dbReference type="SAM" id="MobiDB-lite"/>
    </source>
</evidence>
<evidence type="ECO:0000259" key="8">
    <source>
        <dbReference type="SMART" id="SM00244"/>
    </source>
</evidence>
<dbReference type="GO" id="GO:0008233">
    <property type="term" value="F:peptidase activity"/>
    <property type="evidence" value="ECO:0007669"/>
    <property type="project" value="UniProtKB-KW"/>
</dbReference>
<dbReference type="InterPro" id="IPR050710">
    <property type="entry name" value="Band7/mec-2_domain"/>
</dbReference>
<dbReference type="InterPro" id="IPR010201">
    <property type="entry name" value="HflK"/>
</dbReference>
<dbReference type="Pfam" id="PF01145">
    <property type="entry name" value="Band_7"/>
    <property type="match status" value="1"/>
</dbReference>
<dbReference type="SUPFAM" id="SSF117892">
    <property type="entry name" value="Band 7/SPFH domain"/>
    <property type="match status" value="1"/>
</dbReference>
<evidence type="ECO:0000256" key="4">
    <source>
        <dbReference type="ARBA" id="ARBA00022989"/>
    </source>
</evidence>
<keyword evidence="5 6" id="KW-0472">Membrane</keyword>
<name>A0A7V8JUW4_9BURK</name>
<keyword evidence="3 6" id="KW-0812">Transmembrane</keyword>
<keyword evidence="9" id="KW-0378">Hydrolase</keyword>
<comment type="caution">
    <text evidence="9">The sequence shown here is derived from an EMBL/GenBank/DDBJ whole genome shotgun (WGS) entry which is preliminary data.</text>
</comment>
<feature type="transmembrane region" description="Helical" evidence="6">
    <location>
        <begin position="99"/>
        <end position="120"/>
    </location>
</feature>
<dbReference type="Proteomes" id="UP000462435">
    <property type="component" value="Unassembled WGS sequence"/>
</dbReference>
<dbReference type="NCBIfam" id="TIGR01933">
    <property type="entry name" value="hflK"/>
    <property type="match status" value="1"/>
</dbReference>
<reference evidence="10" key="1">
    <citation type="journal article" date="2020" name="MBio">
        <title>Horizontal gene transfer to a defensive symbiont with a reduced genome amongst a multipartite beetle microbiome.</title>
        <authorList>
            <person name="Waterworth S.C."/>
            <person name="Florez L.V."/>
            <person name="Rees E.R."/>
            <person name="Hertweck C."/>
            <person name="Kaltenpoth M."/>
            <person name="Kwan J.C."/>
        </authorList>
    </citation>
    <scope>NUCLEOTIDE SEQUENCE [LARGE SCALE GENOMIC DNA]</scope>
</reference>
<dbReference type="Gene3D" id="3.30.479.30">
    <property type="entry name" value="Band 7 domain"/>
    <property type="match status" value="1"/>
</dbReference>
<evidence type="ECO:0000256" key="5">
    <source>
        <dbReference type="ARBA" id="ARBA00023136"/>
    </source>
</evidence>
<dbReference type="EMBL" id="WNDX01000041">
    <property type="protein sequence ID" value="KAF1044578.1"/>
    <property type="molecule type" value="Genomic_DNA"/>
</dbReference>
<keyword evidence="4 6" id="KW-1133">Transmembrane helix</keyword>
<sequence length="455" mass="50561">MLVSLFRKIGVKFSLNDPQWGRGSQDDNRENQNNGNNGENRPDKRPEKPSGGNDGPPDLDQLWRDFNQRLAGMFGRKGGGSSDSGGGGFNRGDVRGAGIGVGVIAIIVVFLWLASGFFIVQEGQTAVVTTFGRYSHTTLPGFNWRWPYPIQGHEIVNMSQVRTAEIGYRGNVRNKQLKESLMLTDDENIIDIQFAVQYKLKNAAEWLFNNRDQDDSVRQVAETAIREIVGRSKMDFVLYEGREKVALDVSQRMQQILDRYKSGVQITNVTMQGVQPPEQVQAAFDDAVKAGQDRERLKNEGQAYANDVIPRASGASSRLLEEAEAYRSRVTANAEGDAARFRQVLDEYQKAPAVTRDRMYIETMQQIFANTTKVMVDAKTGSNLLYLPLDKLIQQTGNEAAPGAKQPAQPSGSQPTAGAAAPTNSNSGNDTVYSSDLMRDMRTRDPRESREREVR</sequence>
<evidence type="ECO:0000256" key="1">
    <source>
        <dbReference type="ARBA" id="ARBA00004167"/>
    </source>
</evidence>